<accession>A0AAU9L524</accession>
<name>A0AAU9L524_9STRA</name>
<evidence type="ECO:0000313" key="3">
    <source>
        <dbReference type="EMBL" id="CAH0481702.1"/>
    </source>
</evidence>
<dbReference type="PANTHER" id="PTHR12941">
    <property type="entry name" value="ER MEMBRANE PROTEIN COMPLEX"/>
    <property type="match status" value="1"/>
</dbReference>
<dbReference type="EMBL" id="CAKKTJ010000329">
    <property type="protein sequence ID" value="CAH0481702.1"/>
    <property type="molecule type" value="Genomic_DNA"/>
</dbReference>
<dbReference type="Pfam" id="PF03665">
    <property type="entry name" value="UPF0172"/>
    <property type="match status" value="1"/>
</dbReference>
<organism evidence="3 4">
    <name type="scientific">Peronospora belbahrii</name>
    <dbReference type="NCBI Taxonomy" id="622444"/>
    <lineage>
        <taxon>Eukaryota</taxon>
        <taxon>Sar</taxon>
        <taxon>Stramenopiles</taxon>
        <taxon>Oomycota</taxon>
        <taxon>Peronosporomycetes</taxon>
        <taxon>Peronosporales</taxon>
        <taxon>Peronosporaceae</taxon>
        <taxon>Peronospora</taxon>
    </lineage>
</organism>
<dbReference type="CDD" id="cd08060">
    <property type="entry name" value="MPN_UPF0172"/>
    <property type="match status" value="1"/>
</dbReference>
<evidence type="ECO:0000313" key="4">
    <source>
        <dbReference type="Proteomes" id="UP001160483"/>
    </source>
</evidence>
<feature type="domain" description="MPN" evidence="2">
    <location>
        <begin position="7"/>
        <end position="141"/>
    </location>
</feature>
<dbReference type="PROSITE" id="PS50249">
    <property type="entry name" value="MPN"/>
    <property type="match status" value="1"/>
</dbReference>
<dbReference type="Proteomes" id="UP001160483">
    <property type="component" value="Unassembled WGS sequence"/>
</dbReference>
<dbReference type="PANTHER" id="PTHR12941:SF10">
    <property type="entry name" value="ER MEMBRANE PROTEIN COMPLEX SUBUNIT 8_9 HOMOLOG"/>
    <property type="match status" value="1"/>
</dbReference>
<comment type="similarity">
    <text evidence="1">Belongs to the EMC8/EMC9 family.</text>
</comment>
<dbReference type="AlphaFoldDB" id="A0AAU9L524"/>
<comment type="caution">
    <text evidence="3">The sequence shown here is derived from an EMBL/GenBank/DDBJ whole genome shotgun (WGS) entry which is preliminary data.</text>
</comment>
<dbReference type="GO" id="GO:0072546">
    <property type="term" value="C:EMC complex"/>
    <property type="evidence" value="ECO:0007669"/>
    <property type="project" value="InterPro"/>
</dbReference>
<reference evidence="3" key="1">
    <citation type="submission" date="2021-11" db="EMBL/GenBank/DDBJ databases">
        <authorList>
            <person name="Islam A."/>
            <person name="Islam S."/>
            <person name="Flora M.S."/>
            <person name="Rahman M."/>
            <person name="Ziaur R.M."/>
            <person name="Epstein J.H."/>
            <person name="Hassan M."/>
            <person name="Klassen M."/>
            <person name="Woodard K."/>
            <person name="Webb A."/>
            <person name="Webby R.J."/>
            <person name="El Zowalaty M.E."/>
        </authorList>
    </citation>
    <scope>NUCLEOTIDE SEQUENCE</scope>
    <source>
        <strain evidence="3">Pbs3</strain>
    </source>
</reference>
<proteinExistence type="inferred from homology"/>
<dbReference type="InterPro" id="IPR005366">
    <property type="entry name" value="EMC8/9"/>
</dbReference>
<evidence type="ECO:0000259" key="2">
    <source>
        <dbReference type="PROSITE" id="PS50249"/>
    </source>
</evidence>
<gene>
    <name evidence="3" type="ORF">PBS003_LOCUS8307</name>
</gene>
<evidence type="ECO:0000256" key="1">
    <source>
        <dbReference type="ARBA" id="ARBA00007461"/>
    </source>
</evidence>
<dbReference type="InterPro" id="IPR037518">
    <property type="entry name" value="MPN"/>
</dbReference>
<sequence length="209" mass="23613">MGDNNKYLVQTQPYVKLMLHAAKWPANSICGVLLGQEKGQSFLIVDAVPLFHHETPLTPLVEVACAMVDTYCQKSLKLKIVGFYYAENGSFSSNCENKLSHFTEKVADRVEQNCSRACVLVVNKNQLQHNTTSGLQLLLKDVKRGWTRVENRLTVVDEAATILTKGLEQTSETDVVDFEEHLEDPRKDWRNLHIVDLLKLNVSSLEQIT</sequence>
<protein>
    <recommendedName>
        <fullName evidence="2">MPN domain-containing protein</fullName>
    </recommendedName>
</protein>
<dbReference type="Gene3D" id="3.40.140.10">
    <property type="entry name" value="Cytidine Deaminase, domain 2"/>
    <property type="match status" value="1"/>
</dbReference>